<accession>A0AAP0K511</accession>
<reference evidence="1 2" key="1">
    <citation type="submission" date="2024-01" db="EMBL/GenBank/DDBJ databases">
        <title>Genome assemblies of Stephania.</title>
        <authorList>
            <person name="Yang L."/>
        </authorList>
    </citation>
    <scope>NUCLEOTIDE SEQUENCE [LARGE SCALE GENOMIC DNA]</scope>
    <source>
        <strain evidence="1">QJT</strain>
        <tissue evidence="1">Leaf</tissue>
    </source>
</reference>
<gene>
    <name evidence="1" type="ORF">Sjap_005971</name>
</gene>
<comment type="caution">
    <text evidence="1">The sequence shown here is derived from an EMBL/GenBank/DDBJ whole genome shotgun (WGS) entry which is preliminary data.</text>
</comment>
<evidence type="ECO:0000313" key="1">
    <source>
        <dbReference type="EMBL" id="KAK9146068.1"/>
    </source>
</evidence>
<dbReference type="EMBL" id="JBBNAE010000002">
    <property type="protein sequence ID" value="KAK9146068.1"/>
    <property type="molecule type" value="Genomic_DNA"/>
</dbReference>
<organism evidence="1 2">
    <name type="scientific">Stephania japonica</name>
    <dbReference type="NCBI Taxonomy" id="461633"/>
    <lineage>
        <taxon>Eukaryota</taxon>
        <taxon>Viridiplantae</taxon>
        <taxon>Streptophyta</taxon>
        <taxon>Embryophyta</taxon>
        <taxon>Tracheophyta</taxon>
        <taxon>Spermatophyta</taxon>
        <taxon>Magnoliopsida</taxon>
        <taxon>Ranunculales</taxon>
        <taxon>Menispermaceae</taxon>
        <taxon>Menispermoideae</taxon>
        <taxon>Cissampelideae</taxon>
        <taxon>Stephania</taxon>
    </lineage>
</organism>
<evidence type="ECO:0000313" key="2">
    <source>
        <dbReference type="Proteomes" id="UP001417504"/>
    </source>
</evidence>
<sequence>MMEHGVEAKVVIRCDGGLVGDISEPAFACRFAVKGISVFQRGYGRLKHEVINLYRQKSSQWIYTDSTAESNTTYRFKALLQEAHQFYLTRDYKPDITNPSPPQQQEIAERVADISNLVELQNLTLDIKNLFGEIPKDLG</sequence>
<protein>
    <submittedName>
        <fullName evidence="1">Uncharacterized protein</fullName>
    </submittedName>
</protein>
<proteinExistence type="predicted"/>
<dbReference type="Proteomes" id="UP001417504">
    <property type="component" value="Unassembled WGS sequence"/>
</dbReference>
<dbReference type="AlphaFoldDB" id="A0AAP0K511"/>
<keyword evidence="2" id="KW-1185">Reference proteome</keyword>
<name>A0AAP0K511_9MAGN</name>